<feature type="transmembrane region" description="Helical" evidence="6">
    <location>
        <begin position="282"/>
        <end position="304"/>
    </location>
</feature>
<dbReference type="CDD" id="cd17320">
    <property type="entry name" value="MFS_MdfA_MDR_like"/>
    <property type="match status" value="1"/>
</dbReference>
<feature type="transmembrane region" description="Helical" evidence="6">
    <location>
        <begin position="83"/>
        <end position="100"/>
    </location>
</feature>
<evidence type="ECO:0000313" key="9">
    <source>
        <dbReference type="Proteomes" id="UP000194664"/>
    </source>
</evidence>
<evidence type="ECO:0000256" key="5">
    <source>
        <dbReference type="ARBA" id="ARBA00023136"/>
    </source>
</evidence>
<feature type="transmembrane region" description="Helical" evidence="6">
    <location>
        <begin position="51"/>
        <end position="71"/>
    </location>
</feature>
<sequence length="403" mass="42550">MTTSAPIKLLDRSTPPHVSTLILLTGISALNMSIFLPSLNGMTQYFATDYSVMQFAVSGYFLMTAILMLFVGPLSDRYGRRPIVLWFLGMFIAATVAAIFAPNVWIFLFCRMMQASVAACMTISRAVIRDIYPTDQAASKLGYVTMGMAVVPMVGPIIGGALDQIAGWQASFTFLAACAIGIWTLSYFDQGETAKGTGLTFRQQAANYPELFRSVRFWGYVACTTFTAGAYYALLGGASFVASVVFNLTPTQTGIALAAPTTGYLVGNFLSGRYSVRAGINLLILIGCSVTLFGLVVSMILSILDLSSALVFFGLITFMGLGNGLTMPNATAGSLSVRPELAGTASGLGAAIMMGGGAAISAFAGSMLNPDYGELPLSILMVTCGALSLLSILLVMRREATLA</sequence>
<dbReference type="InterPro" id="IPR036259">
    <property type="entry name" value="MFS_trans_sf"/>
</dbReference>
<feature type="transmembrane region" description="Helical" evidence="6">
    <location>
        <begin position="140"/>
        <end position="162"/>
    </location>
</feature>
<evidence type="ECO:0000256" key="1">
    <source>
        <dbReference type="ARBA" id="ARBA00004141"/>
    </source>
</evidence>
<comment type="caution">
    <text evidence="8">The sequence shown here is derived from an EMBL/GenBank/DDBJ whole genome shotgun (WGS) entry which is preliminary data.</text>
</comment>
<dbReference type="GO" id="GO:0016020">
    <property type="term" value="C:membrane"/>
    <property type="evidence" value="ECO:0007669"/>
    <property type="project" value="UniProtKB-SubCell"/>
</dbReference>
<evidence type="ECO:0000256" key="4">
    <source>
        <dbReference type="ARBA" id="ARBA00022989"/>
    </source>
</evidence>
<keyword evidence="5 6" id="KW-0472">Membrane</keyword>
<feature type="transmembrane region" description="Helical" evidence="6">
    <location>
        <begin position="217"/>
        <end position="246"/>
    </location>
</feature>
<dbReference type="Gene3D" id="1.20.1720.10">
    <property type="entry name" value="Multidrug resistance protein D"/>
    <property type="match status" value="1"/>
</dbReference>
<dbReference type="InterPro" id="IPR020846">
    <property type="entry name" value="MFS_dom"/>
</dbReference>
<dbReference type="RefSeq" id="WP_086451679.1">
    <property type="nucleotide sequence ID" value="NZ_MSPP01000003.1"/>
</dbReference>
<dbReference type="OrthoDB" id="9800416at2"/>
<dbReference type="Pfam" id="PF07690">
    <property type="entry name" value="MFS_1"/>
    <property type="match status" value="1"/>
</dbReference>
<organism evidence="8 9">
    <name type="scientific">Marivivens niveibacter</name>
    <dbReference type="NCBI Taxonomy" id="1930667"/>
    <lineage>
        <taxon>Bacteria</taxon>
        <taxon>Pseudomonadati</taxon>
        <taxon>Pseudomonadota</taxon>
        <taxon>Alphaproteobacteria</taxon>
        <taxon>Rhodobacterales</taxon>
        <taxon>Paracoccaceae</taxon>
        <taxon>Marivivens group</taxon>
        <taxon>Marivivens</taxon>
    </lineage>
</organism>
<evidence type="ECO:0000256" key="2">
    <source>
        <dbReference type="ARBA" id="ARBA00022448"/>
    </source>
</evidence>
<feature type="domain" description="Major facilitator superfamily (MFS) profile" evidence="7">
    <location>
        <begin position="17"/>
        <end position="400"/>
    </location>
</feature>
<evidence type="ECO:0000256" key="3">
    <source>
        <dbReference type="ARBA" id="ARBA00022692"/>
    </source>
</evidence>
<reference evidence="8 9" key="1">
    <citation type="submission" date="2016-12" db="EMBL/GenBank/DDBJ databases">
        <title>The draft genome sequence of HSLHS2.</title>
        <authorList>
            <person name="Hu D."/>
            <person name="Wang L."/>
            <person name="Shao Z."/>
        </authorList>
    </citation>
    <scope>NUCLEOTIDE SEQUENCE [LARGE SCALE GENOMIC DNA]</scope>
    <source>
        <strain evidence="8">MCCC 1A06712</strain>
    </source>
</reference>
<evidence type="ECO:0000313" key="8">
    <source>
        <dbReference type="EMBL" id="OUD09204.1"/>
    </source>
</evidence>
<comment type="subcellular location">
    <subcellularLocation>
        <location evidence="1">Membrane</location>
        <topology evidence="1">Multi-pass membrane protein</topology>
    </subcellularLocation>
</comment>
<dbReference type="InterPro" id="IPR011701">
    <property type="entry name" value="MFS"/>
</dbReference>
<dbReference type="PANTHER" id="PTHR42718">
    <property type="entry name" value="MAJOR FACILITATOR SUPERFAMILY MULTIDRUG TRANSPORTER MFSC"/>
    <property type="match status" value="1"/>
</dbReference>
<accession>A0A251WYR4</accession>
<dbReference type="GO" id="GO:0022857">
    <property type="term" value="F:transmembrane transporter activity"/>
    <property type="evidence" value="ECO:0007669"/>
    <property type="project" value="InterPro"/>
</dbReference>
<dbReference type="AlphaFoldDB" id="A0A251WYR4"/>
<keyword evidence="4 6" id="KW-1133">Transmembrane helix</keyword>
<feature type="transmembrane region" description="Helical" evidence="6">
    <location>
        <begin position="310"/>
        <end position="329"/>
    </location>
</feature>
<keyword evidence="9" id="KW-1185">Reference proteome</keyword>
<dbReference type="EMBL" id="MSPP01000003">
    <property type="protein sequence ID" value="OUD09204.1"/>
    <property type="molecule type" value="Genomic_DNA"/>
</dbReference>
<evidence type="ECO:0000256" key="6">
    <source>
        <dbReference type="SAM" id="Phobius"/>
    </source>
</evidence>
<protein>
    <submittedName>
        <fullName evidence="8">Bcr/CflA family drug resistance efflux transporter</fullName>
    </submittedName>
</protein>
<feature type="transmembrane region" description="Helical" evidence="6">
    <location>
        <begin position="252"/>
        <end position="270"/>
    </location>
</feature>
<name>A0A251WYR4_9RHOB</name>
<dbReference type="SUPFAM" id="SSF103473">
    <property type="entry name" value="MFS general substrate transporter"/>
    <property type="match status" value="1"/>
</dbReference>
<dbReference type="PROSITE" id="PS50850">
    <property type="entry name" value="MFS"/>
    <property type="match status" value="1"/>
</dbReference>
<keyword evidence="2" id="KW-0813">Transport</keyword>
<dbReference type="Proteomes" id="UP000194664">
    <property type="component" value="Unassembled WGS sequence"/>
</dbReference>
<keyword evidence="3 6" id="KW-0812">Transmembrane</keyword>
<evidence type="ECO:0000259" key="7">
    <source>
        <dbReference type="PROSITE" id="PS50850"/>
    </source>
</evidence>
<gene>
    <name evidence="8" type="ORF">BVC71_10915</name>
</gene>
<feature type="transmembrane region" description="Helical" evidence="6">
    <location>
        <begin position="341"/>
        <end position="363"/>
    </location>
</feature>
<dbReference type="PANTHER" id="PTHR42718:SF9">
    <property type="entry name" value="MAJOR FACILITATOR SUPERFAMILY MULTIDRUG TRANSPORTER MFSC"/>
    <property type="match status" value="1"/>
</dbReference>
<feature type="transmembrane region" description="Helical" evidence="6">
    <location>
        <begin position="21"/>
        <end position="39"/>
    </location>
</feature>
<proteinExistence type="predicted"/>
<feature type="transmembrane region" description="Helical" evidence="6">
    <location>
        <begin position="375"/>
        <end position="396"/>
    </location>
</feature>
<feature type="transmembrane region" description="Helical" evidence="6">
    <location>
        <begin position="168"/>
        <end position="188"/>
    </location>
</feature>